<dbReference type="PANTHER" id="PTHR42894:SF1">
    <property type="entry name" value="N-(5'-PHOSPHORIBOSYL)ANTHRANILATE ISOMERASE"/>
    <property type="match status" value="1"/>
</dbReference>
<evidence type="ECO:0000256" key="4">
    <source>
        <dbReference type="ARBA" id="ARBA00022272"/>
    </source>
</evidence>
<dbReference type="Proteomes" id="UP000317093">
    <property type="component" value="Chromosome"/>
</dbReference>
<dbReference type="GO" id="GO:0004640">
    <property type="term" value="F:phosphoribosylanthranilate isomerase activity"/>
    <property type="evidence" value="ECO:0007669"/>
    <property type="project" value="UniProtKB-UniRule"/>
</dbReference>
<keyword evidence="12" id="KW-1185">Reference proteome</keyword>
<evidence type="ECO:0000256" key="5">
    <source>
        <dbReference type="ARBA" id="ARBA00022605"/>
    </source>
</evidence>
<keyword evidence="8 9" id="KW-0413">Isomerase</keyword>
<comment type="catalytic activity">
    <reaction evidence="1 9">
        <text>N-(5-phospho-beta-D-ribosyl)anthranilate = 1-(2-carboxyphenylamino)-1-deoxy-D-ribulose 5-phosphate</text>
        <dbReference type="Rhea" id="RHEA:21540"/>
        <dbReference type="ChEBI" id="CHEBI:18277"/>
        <dbReference type="ChEBI" id="CHEBI:58613"/>
        <dbReference type="EC" id="5.3.1.24"/>
    </reaction>
</comment>
<dbReference type="EMBL" id="CP036279">
    <property type="protein sequence ID" value="QDU59891.1"/>
    <property type="molecule type" value="Genomic_DNA"/>
</dbReference>
<dbReference type="PANTHER" id="PTHR42894">
    <property type="entry name" value="N-(5'-PHOSPHORIBOSYL)ANTHRANILATE ISOMERASE"/>
    <property type="match status" value="1"/>
</dbReference>
<comment type="pathway">
    <text evidence="2 9">Amino-acid biosynthesis; L-tryptophan biosynthesis; L-tryptophan from chorismate: step 3/5.</text>
</comment>
<dbReference type="Gene3D" id="3.20.20.70">
    <property type="entry name" value="Aldolase class I"/>
    <property type="match status" value="1"/>
</dbReference>
<dbReference type="EC" id="5.3.1.24" evidence="3 9"/>
<dbReference type="InterPro" id="IPR001240">
    <property type="entry name" value="PRAI_dom"/>
</dbReference>
<dbReference type="HAMAP" id="MF_00135">
    <property type="entry name" value="PRAI"/>
    <property type="match status" value="1"/>
</dbReference>
<keyword evidence="6 9" id="KW-0822">Tryptophan biosynthesis</keyword>
<evidence type="ECO:0000256" key="2">
    <source>
        <dbReference type="ARBA" id="ARBA00004664"/>
    </source>
</evidence>
<keyword evidence="5 9" id="KW-0028">Amino-acid biosynthesis</keyword>
<dbReference type="KEGG" id="knv:Pan216_07240"/>
<evidence type="ECO:0000256" key="6">
    <source>
        <dbReference type="ARBA" id="ARBA00022822"/>
    </source>
</evidence>
<evidence type="ECO:0000256" key="3">
    <source>
        <dbReference type="ARBA" id="ARBA00012572"/>
    </source>
</evidence>
<feature type="domain" description="N-(5'phosphoribosyl) anthranilate isomerase (PRAI)" evidence="10">
    <location>
        <begin position="8"/>
        <end position="212"/>
    </location>
</feature>
<evidence type="ECO:0000256" key="8">
    <source>
        <dbReference type="ARBA" id="ARBA00023235"/>
    </source>
</evidence>
<proteinExistence type="inferred from homology"/>
<dbReference type="InterPro" id="IPR011060">
    <property type="entry name" value="RibuloseP-bd_barrel"/>
</dbReference>
<organism evidence="11 12">
    <name type="scientific">Kolteria novifilia</name>
    <dbReference type="NCBI Taxonomy" id="2527975"/>
    <lineage>
        <taxon>Bacteria</taxon>
        <taxon>Pseudomonadati</taxon>
        <taxon>Planctomycetota</taxon>
        <taxon>Planctomycetia</taxon>
        <taxon>Kolteriales</taxon>
        <taxon>Kolteriaceae</taxon>
        <taxon>Kolteria</taxon>
    </lineage>
</organism>
<evidence type="ECO:0000256" key="7">
    <source>
        <dbReference type="ARBA" id="ARBA00023141"/>
    </source>
</evidence>
<sequence length="224" mass="24004">MMQQRTRIKICGITSPEDAIMAVGGGRADAIGLNFCRESPRRVSLVTARSIVSNTLPGVEIVGVFRNADAGAIRDTLARTGVHSVQLHGSEPPALVAELAPLRVVRAFSWKGPETAALITTFLEECDRLGQLPKAILLDTHRKGIAGGTGMTWDWDQALETSFDIPMILAGGLNPENVGDAIRLLRPFGVDVASGVESAPGVKDYDQLAAFFRSVREADELVRA</sequence>
<accession>A0A518AYT8</accession>
<protein>
    <recommendedName>
        <fullName evidence="4 9">N-(5'-phosphoribosyl)anthranilate isomerase</fullName>
        <shortName evidence="9">PRAI</shortName>
        <ecNumber evidence="3 9">5.3.1.24</ecNumber>
    </recommendedName>
</protein>
<gene>
    <name evidence="11" type="primary">trpF_1</name>
    <name evidence="9" type="synonym">trpF</name>
    <name evidence="11" type="ORF">Pan216_07240</name>
</gene>
<evidence type="ECO:0000259" key="10">
    <source>
        <dbReference type="Pfam" id="PF00697"/>
    </source>
</evidence>
<comment type="similarity">
    <text evidence="9">Belongs to the TrpF family.</text>
</comment>
<dbReference type="InterPro" id="IPR044643">
    <property type="entry name" value="TrpF_fam"/>
</dbReference>
<dbReference type="RefSeq" id="WP_419193214.1">
    <property type="nucleotide sequence ID" value="NZ_CP036279.1"/>
</dbReference>
<evidence type="ECO:0000256" key="1">
    <source>
        <dbReference type="ARBA" id="ARBA00001164"/>
    </source>
</evidence>
<dbReference type="AlphaFoldDB" id="A0A518AYT8"/>
<evidence type="ECO:0000313" key="11">
    <source>
        <dbReference type="EMBL" id="QDU59891.1"/>
    </source>
</evidence>
<keyword evidence="7 9" id="KW-0057">Aromatic amino acid biosynthesis</keyword>
<dbReference type="CDD" id="cd00405">
    <property type="entry name" value="PRAI"/>
    <property type="match status" value="1"/>
</dbReference>
<evidence type="ECO:0000313" key="12">
    <source>
        <dbReference type="Proteomes" id="UP000317093"/>
    </source>
</evidence>
<dbReference type="Pfam" id="PF00697">
    <property type="entry name" value="PRAI"/>
    <property type="match status" value="1"/>
</dbReference>
<dbReference type="InterPro" id="IPR013785">
    <property type="entry name" value="Aldolase_TIM"/>
</dbReference>
<dbReference type="GO" id="GO:0000162">
    <property type="term" value="P:L-tryptophan biosynthetic process"/>
    <property type="evidence" value="ECO:0007669"/>
    <property type="project" value="UniProtKB-UniRule"/>
</dbReference>
<dbReference type="SUPFAM" id="SSF51366">
    <property type="entry name" value="Ribulose-phoshate binding barrel"/>
    <property type="match status" value="1"/>
</dbReference>
<reference evidence="11 12" key="1">
    <citation type="submission" date="2019-02" db="EMBL/GenBank/DDBJ databases">
        <title>Deep-cultivation of Planctomycetes and their phenomic and genomic characterization uncovers novel biology.</title>
        <authorList>
            <person name="Wiegand S."/>
            <person name="Jogler M."/>
            <person name="Boedeker C."/>
            <person name="Pinto D."/>
            <person name="Vollmers J."/>
            <person name="Rivas-Marin E."/>
            <person name="Kohn T."/>
            <person name="Peeters S.H."/>
            <person name="Heuer A."/>
            <person name="Rast P."/>
            <person name="Oberbeckmann S."/>
            <person name="Bunk B."/>
            <person name="Jeske O."/>
            <person name="Meyerdierks A."/>
            <person name="Storesund J.E."/>
            <person name="Kallscheuer N."/>
            <person name="Luecker S."/>
            <person name="Lage O.M."/>
            <person name="Pohl T."/>
            <person name="Merkel B.J."/>
            <person name="Hornburger P."/>
            <person name="Mueller R.-W."/>
            <person name="Bruemmer F."/>
            <person name="Labrenz M."/>
            <person name="Spormann A.M."/>
            <person name="Op den Camp H."/>
            <person name="Overmann J."/>
            <person name="Amann R."/>
            <person name="Jetten M.S.M."/>
            <person name="Mascher T."/>
            <person name="Medema M.H."/>
            <person name="Devos D.P."/>
            <person name="Kaster A.-K."/>
            <person name="Ovreas L."/>
            <person name="Rohde M."/>
            <person name="Galperin M.Y."/>
            <person name="Jogler C."/>
        </authorList>
    </citation>
    <scope>NUCLEOTIDE SEQUENCE [LARGE SCALE GENOMIC DNA]</scope>
    <source>
        <strain evidence="11 12">Pan216</strain>
    </source>
</reference>
<name>A0A518AYT8_9BACT</name>
<evidence type="ECO:0000256" key="9">
    <source>
        <dbReference type="HAMAP-Rule" id="MF_00135"/>
    </source>
</evidence>
<dbReference type="UniPathway" id="UPA00035">
    <property type="reaction ID" value="UER00042"/>
</dbReference>